<keyword evidence="4" id="KW-1185">Reference proteome</keyword>
<dbReference type="AlphaFoldDB" id="W7JE39"/>
<dbReference type="SUPFAM" id="SSF53335">
    <property type="entry name" value="S-adenosyl-L-methionine-dependent methyltransferases"/>
    <property type="match status" value="1"/>
</dbReference>
<proteinExistence type="predicted"/>
<protein>
    <recommendedName>
        <fullName evidence="2">Methyltransferase type 11 domain-containing protein</fullName>
    </recommendedName>
</protein>
<feature type="compositionally biased region" description="Low complexity" evidence="1">
    <location>
        <begin position="78"/>
        <end position="93"/>
    </location>
</feature>
<dbReference type="eggNOG" id="COG2226">
    <property type="taxonomic scope" value="Bacteria"/>
</dbReference>
<dbReference type="GO" id="GO:0008757">
    <property type="term" value="F:S-adenosylmethionine-dependent methyltransferase activity"/>
    <property type="evidence" value="ECO:0007669"/>
    <property type="project" value="InterPro"/>
</dbReference>
<dbReference type="OrthoDB" id="9797252at2"/>
<dbReference type="EMBL" id="AYXG01000016">
    <property type="protein sequence ID" value="EWC64249.1"/>
    <property type="molecule type" value="Genomic_DNA"/>
</dbReference>
<dbReference type="RefSeq" id="WP_035278116.1">
    <property type="nucleotide sequence ID" value="NZ_AYXG01000016.1"/>
</dbReference>
<dbReference type="Gene3D" id="3.40.50.150">
    <property type="entry name" value="Vaccinia Virus protein VP39"/>
    <property type="match status" value="1"/>
</dbReference>
<comment type="caution">
    <text evidence="3">The sequence shown here is derived from an EMBL/GenBank/DDBJ whole genome shotgun (WGS) entry which is preliminary data.</text>
</comment>
<organism evidence="3 4">
    <name type="scientific">Actinokineospora spheciospongiae</name>
    <dbReference type="NCBI Taxonomy" id="909613"/>
    <lineage>
        <taxon>Bacteria</taxon>
        <taxon>Bacillati</taxon>
        <taxon>Actinomycetota</taxon>
        <taxon>Actinomycetes</taxon>
        <taxon>Pseudonocardiales</taxon>
        <taxon>Pseudonocardiaceae</taxon>
        <taxon>Actinokineospora</taxon>
    </lineage>
</organism>
<accession>W7JE39</accession>
<dbReference type="Proteomes" id="UP000019277">
    <property type="component" value="Unassembled WGS sequence"/>
</dbReference>
<feature type="compositionally biased region" description="Basic residues" evidence="1">
    <location>
        <begin position="99"/>
        <end position="111"/>
    </location>
</feature>
<evidence type="ECO:0000313" key="3">
    <source>
        <dbReference type="EMBL" id="EWC64249.1"/>
    </source>
</evidence>
<dbReference type="Pfam" id="PF08241">
    <property type="entry name" value="Methyltransf_11"/>
    <property type="match status" value="1"/>
</dbReference>
<dbReference type="InterPro" id="IPR029063">
    <property type="entry name" value="SAM-dependent_MTases_sf"/>
</dbReference>
<sequence>MSEPGSSGDVVDFHHRYRRGYPPSLVEAVCAEFDLTHRDSAVDLGCGIGQLTRPLTRRLRVVLGVDPEPDMAVAVRATTTEDTTPTGTPGGCPRSCPQAHRRRPRIVGGRR</sequence>
<name>W7JE39_9PSEU</name>
<feature type="region of interest" description="Disordered" evidence="1">
    <location>
        <begin position="78"/>
        <end position="111"/>
    </location>
</feature>
<gene>
    <name evidence="3" type="ORF">UO65_0372</name>
</gene>
<reference evidence="3 4" key="1">
    <citation type="journal article" date="2014" name="Genome Announc.">
        <title>Draft Genome Sequence of the Antitrypanosomally Active Sponge-Associated Bacterium Actinokineospora sp. Strain EG49.</title>
        <authorList>
            <person name="Harjes J."/>
            <person name="Ryu T."/>
            <person name="Abdelmohsen U.R."/>
            <person name="Moitinho-Silva L."/>
            <person name="Horn H."/>
            <person name="Ravasi T."/>
            <person name="Hentschel U."/>
        </authorList>
    </citation>
    <scope>NUCLEOTIDE SEQUENCE [LARGE SCALE GENOMIC DNA]</scope>
    <source>
        <strain evidence="3 4">EG49</strain>
    </source>
</reference>
<evidence type="ECO:0000259" key="2">
    <source>
        <dbReference type="Pfam" id="PF08241"/>
    </source>
</evidence>
<evidence type="ECO:0000313" key="4">
    <source>
        <dbReference type="Proteomes" id="UP000019277"/>
    </source>
</evidence>
<dbReference type="STRING" id="909613.UO65_0372"/>
<dbReference type="InterPro" id="IPR013216">
    <property type="entry name" value="Methyltransf_11"/>
</dbReference>
<evidence type="ECO:0000256" key="1">
    <source>
        <dbReference type="SAM" id="MobiDB-lite"/>
    </source>
</evidence>
<feature type="domain" description="Methyltransferase type 11" evidence="2">
    <location>
        <begin position="42"/>
        <end position="81"/>
    </location>
</feature>